<dbReference type="OrthoDB" id="284838at2"/>
<name>A0A5C5ZNH4_9BACT</name>
<evidence type="ECO:0000256" key="1">
    <source>
        <dbReference type="SAM" id="SignalP"/>
    </source>
</evidence>
<comment type="caution">
    <text evidence="2">The sequence shown here is derived from an EMBL/GenBank/DDBJ whole genome shotgun (WGS) entry which is preliminary data.</text>
</comment>
<dbReference type="Proteomes" id="UP000315440">
    <property type="component" value="Unassembled WGS sequence"/>
</dbReference>
<sequence length="213" mass="22980" precursor="true">MPPLRRVSWLTAAPILLLAATAGANDVLEVARSYPDGGGYDRSWKGSGSPDEIRHAGEVILPAAENGTFCCGYTLAVAMRVAEQRGLLVGKTPDQVRRFQKLWFGSTEEDREVLCAFAAKDLGVGREVPLKEAEPGDFVQLWRTSGSGHSVVFLDWARNDNGQIVGFRYRSSQGSTDGIADKTEYLADSPGRVSGVVRERTHACRLNAAPAGS</sequence>
<evidence type="ECO:0008006" key="4">
    <source>
        <dbReference type="Google" id="ProtNLM"/>
    </source>
</evidence>
<evidence type="ECO:0000313" key="2">
    <source>
        <dbReference type="EMBL" id="TWT88999.1"/>
    </source>
</evidence>
<keyword evidence="3" id="KW-1185">Reference proteome</keyword>
<dbReference type="EMBL" id="SJPQ01000002">
    <property type="protein sequence ID" value="TWT88999.1"/>
    <property type="molecule type" value="Genomic_DNA"/>
</dbReference>
<proteinExistence type="predicted"/>
<organism evidence="2 3">
    <name type="scientific">Pseudobythopirellula maris</name>
    <dbReference type="NCBI Taxonomy" id="2527991"/>
    <lineage>
        <taxon>Bacteria</taxon>
        <taxon>Pseudomonadati</taxon>
        <taxon>Planctomycetota</taxon>
        <taxon>Planctomycetia</taxon>
        <taxon>Pirellulales</taxon>
        <taxon>Lacipirellulaceae</taxon>
        <taxon>Pseudobythopirellula</taxon>
    </lineage>
</organism>
<accession>A0A5C5ZNH4</accession>
<gene>
    <name evidence="2" type="ORF">Mal64_24900</name>
</gene>
<feature type="chain" id="PRO_5022727685" description="Peptidase C51 domain-containing protein" evidence="1">
    <location>
        <begin position="25"/>
        <end position="213"/>
    </location>
</feature>
<evidence type="ECO:0000313" key="3">
    <source>
        <dbReference type="Proteomes" id="UP000315440"/>
    </source>
</evidence>
<keyword evidence="1" id="KW-0732">Signal</keyword>
<protein>
    <recommendedName>
        <fullName evidence="4">Peptidase C51 domain-containing protein</fullName>
    </recommendedName>
</protein>
<dbReference type="AlphaFoldDB" id="A0A5C5ZNH4"/>
<reference evidence="2 3" key="1">
    <citation type="submission" date="2019-02" db="EMBL/GenBank/DDBJ databases">
        <title>Deep-cultivation of Planctomycetes and their phenomic and genomic characterization uncovers novel biology.</title>
        <authorList>
            <person name="Wiegand S."/>
            <person name="Jogler M."/>
            <person name="Boedeker C."/>
            <person name="Pinto D."/>
            <person name="Vollmers J."/>
            <person name="Rivas-Marin E."/>
            <person name="Kohn T."/>
            <person name="Peeters S.H."/>
            <person name="Heuer A."/>
            <person name="Rast P."/>
            <person name="Oberbeckmann S."/>
            <person name="Bunk B."/>
            <person name="Jeske O."/>
            <person name="Meyerdierks A."/>
            <person name="Storesund J.E."/>
            <person name="Kallscheuer N."/>
            <person name="Luecker S."/>
            <person name="Lage O.M."/>
            <person name="Pohl T."/>
            <person name="Merkel B.J."/>
            <person name="Hornburger P."/>
            <person name="Mueller R.-W."/>
            <person name="Bruemmer F."/>
            <person name="Labrenz M."/>
            <person name="Spormann A.M."/>
            <person name="Op Den Camp H."/>
            <person name="Overmann J."/>
            <person name="Amann R."/>
            <person name="Jetten M.S.M."/>
            <person name="Mascher T."/>
            <person name="Medema M.H."/>
            <person name="Devos D.P."/>
            <person name="Kaster A.-K."/>
            <person name="Ovreas L."/>
            <person name="Rohde M."/>
            <person name="Galperin M.Y."/>
            <person name="Jogler C."/>
        </authorList>
    </citation>
    <scope>NUCLEOTIDE SEQUENCE [LARGE SCALE GENOMIC DNA]</scope>
    <source>
        <strain evidence="2 3">Mal64</strain>
    </source>
</reference>
<feature type="signal peptide" evidence="1">
    <location>
        <begin position="1"/>
        <end position="24"/>
    </location>
</feature>
<dbReference type="RefSeq" id="WP_146400529.1">
    <property type="nucleotide sequence ID" value="NZ_SJPQ01000002.1"/>
</dbReference>